<dbReference type="Pfam" id="PF05168">
    <property type="entry name" value="HEPN"/>
    <property type="match status" value="1"/>
</dbReference>
<dbReference type="STRING" id="1121429.SAMN02745133_02216"/>
<proteinExistence type="predicted"/>
<dbReference type="InterPro" id="IPR007842">
    <property type="entry name" value="HEPN_dom"/>
</dbReference>
<gene>
    <name evidence="2" type="ORF">SAMN02745133_02216</name>
</gene>
<dbReference type="OrthoDB" id="9808176at2"/>
<organism evidence="2 3">
    <name type="scientific">Desulforamulus putei DSM 12395</name>
    <dbReference type="NCBI Taxonomy" id="1121429"/>
    <lineage>
        <taxon>Bacteria</taxon>
        <taxon>Bacillati</taxon>
        <taxon>Bacillota</taxon>
        <taxon>Clostridia</taxon>
        <taxon>Eubacteriales</taxon>
        <taxon>Peptococcaceae</taxon>
        <taxon>Desulforamulus</taxon>
    </lineage>
</organism>
<evidence type="ECO:0000313" key="3">
    <source>
        <dbReference type="Proteomes" id="UP000184148"/>
    </source>
</evidence>
<dbReference type="EMBL" id="FQUY01000016">
    <property type="protein sequence ID" value="SHF26616.1"/>
    <property type="molecule type" value="Genomic_DNA"/>
</dbReference>
<protein>
    <submittedName>
        <fullName evidence="2">HEPN domain-containing protein</fullName>
    </submittedName>
</protein>
<sequence>MKKQTEYWVAESEEDILTAKILLRSGRLLESAFFCHLALEKMLKAFIVERQDEIPPKSHNLLVLAKKSGIHKQMDEETIDLLAEVQPFNIEGRYPETREKLLRNTPTARFADIVSKTEEKIKWFKQML</sequence>
<keyword evidence="3" id="KW-1185">Reference proteome</keyword>
<feature type="domain" description="HEPN" evidence="1">
    <location>
        <begin position="9"/>
        <end position="121"/>
    </location>
</feature>
<dbReference type="PROSITE" id="PS50910">
    <property type="entry name" value="HEPN"/>
    <property type="match status" value="1"/>
</dbReference>
<dbReference type="SMART" id="SM00748">
    <property type="entry name" value="HEPN"/>
    <property type="match status" value="1"/>
</dbReference>
<evidence type="ECO:0000313" key="2">
    <source>
        <dbReference type="EMBL" id="SHF26616.1"/>
    </source>
</evidence>
<name>A0A1M5A998_9FIRM</name>
<reference evidence="3" key="1">
    <citation type="submission" date="2016-11" db="EMBL/GenBank/DDBJ databases">
        <authorList>
            <person name="Varghese N."/>
            <person name="Submissions S."/>
        </authorList>
    </citation>
    <scope>NUCLEOTIDE SEQUENCE [LARGE SCALE GENOMIC DNA]</scope>
    <source>
        <strain evidence="3">DSM 12395</strain>
    </source>
</reference>
<dbReference type="Gene3D" id="1.20.120.330">
    <property type="entry name" value="Nucleotidyltransferases domain 2"/>
    <property type="match status" value="1"/>
</dbReference>
<accession>A0A1M5A998</accession>
<dbReference type="SUPFAM" id="SSF81593">
    <property type="entry name" value="Nucleotidyltransferase substrate binding subunit/domain"/>
    <property type="match status" value="1"/>
</dbReference>
<evidence type="ECO:0000259" key="1">
    <source>
        <dbReference type="PROSITE" id="PS50910"/>
    </source>
</evidence>
<dbReference type="Proteomes" id="UP000184148">
    <property type="component" value="Unassembled WGS sequence"/>
</dbReference>
<dbReference type="AlphaFoldDB" id="A0A1M5A998"/>